<organism evidence="6 7">
    <name type="scientific">Spirodela intermedia</name>
    <name type="common">Intermediate duckweed</name>
    <dbReference type="NCBI Taxonomy" id="51605"/>
    <lineage>
        <taxon>Eukaryota</taxon>
        <taxon>Viridiplantae</taxon>
        <taxon>Streptophyta</taxon>
        <taxon>Embryophyta</taxon>
        <taxon>Tracheophyta</taxon>
        <taxon>Spermatophyta</taxon>
        <taxon>Magnoliopsida</taxon>
        <taxon>Liliopsida</taxon>
        <taxon>Araceae</taxon>
        <taxon>Lemnoideae</taxon>
        <taxon>Spirodela</taxon>
    </lineage>
</organism>
<dbReference type="AlphaFoldDB" id="A0A7I8LE26"/>
<dbReference type="Pfam" id="PF02365">
    <property type="entry name" value="NAM"/>
    <property type="match status" value="1"/>
</dbReference>
<dbReference type="PANTHER" id="PTHR31744:SF22">
    <property type="entry name" value="NAC DOMAIN CONTAINING PROTEIN 58"/>
    <property type="match status" value="1"/>
</dbReference>
<dbReference type="OrthoDB" id="1424968at2759"/>
<keyword evidence="7" id="KW-1185">Reference proteome</keyword>
<evidence type="ECO:0000313" key="6">
    <source>
        <dbReference type="EMBL" id="CAA7408267.1"/>
    </source>
</evidence>
<dbReference type="EMBL" id="LR746277">
    <property type="protein sequence ID" value="CAA7408267.1"/>
    <property type="molecule type" value="Genomic_DNA"/>
</dbReference>
<proteinExistence type="predicted"/>
<dbReference type="GO" id="GO:0006355">
    <property type="term" value="P:regulation of DNA-templated transcription"/>
    <property type="evidence" value="ECO:0007669"/>
    <property type="project" value="InterPro"/>
</dbReference>
<dbReference type="GO" id="GO:0003677">
    <property type="term" value="F:DNA binding"/>
    <property type="evidence" value="ECO:0007669"/>
    <property type="project" value="UniProtKB-KW"/>
</dbReference>
<name>A0A7I8LE26_SPIIN</name>
<protein>
    <recommendedName>
        <fullName evidence="5">NAC domain-containing protein</fullName>
    </recommendedName>
</protein>
<sequence>MDVESKEESLPPGFRFHPTDEELVTYYLTQKSSDSSFTGRAIADVDLNKCEPWDLPGKARMGEREWYFFSMRDRKYPTGLRTNRATTAGYWKTTGKDKEVIGGGAAAAATELVGMKKTLVFYKGRAPRGEKTNWVMHEYRLHSKPAYKNYKEEWVLCRVFQKSQGTKKPPLSQPRSNPYTLESAVLPTIQFNPLHRHVGDVGRGYAELAELTRAAFRGITGMNSPLQPLPSSITLSSLTPATPTWHPAPYVPPSLHVGIDTHVPASGLPPSCILQTDAGIQQAEPYAEGGLWPSY</sequence>
<gene>
    <name evidence="6" type="ORF">SI8410_14018945</name>
</gene>
<evidence type="ECO:0000259" key="5">
    <source>
        <dbReference type="PROSITE" id="PS51005"/>
    </source>
</evidence>
<accession>A0A7I8LE26</accession>
<dbReference type="Gene3D" id="2.170.150.80">
    <property type="entry name" value="NAC domain"/>
    <property type="match status" value="1"/>
</dbReference>
<evidence type="ECO:0000256" key="3">
    <source>
        <dbReference type="ARBA" id="ARBA00023163"/>
    </source>
</evidence>
<feature type="domain" description="NAC" evidence="5">
    <location>
        <begin position="10"/>
        <end position="162"/>
    </location>
</feature>
<evidence type="ECO:0000256" key="1">
    <source>
        <dbReference type="ARBA" id="ARBA00023015"/>
    </source>
</evidence>
<dbReference type="PANTHER" id="PTHR31744">
    <property type="entry name" value="PROTEIN CUP-SHAPED COTYLEDON 2-RELATED"/>
    <property type="match status" value="1"/>
</dbReference>
<evidence type="ECO:0000256" key="2">
    <source>
        <dbReference type="ARBA" id="ARBA00023125"/>
    </source>
</evidence>
<dbReference type="PROSITE" id="PS51005">
    <property type="entry name" value="NAC"/>
    <property type="match status" value="1"/>
</dbReference>
<dbReference type="Proteomes" id="UP000663760">
    <property type="component" value="Chromosome 14"/>
</dbReference>
<keyword evidence="4" id="KW-0539">Nucleus</keyword>
<dbReference type="InterPro" id="IPR003441">
    <property type="entry name" value="NAC-dom"/>
</dbReference>
<evidence type="ECO:0000256" key="4">
    <source>
        <dbReference type="ARBA" id="ARBA00023242"/>
    </source>
</evidence>
<dbReference type="InterPro" id="IPR036093">
    <property type="entry name" value="NAC_dom_sf"/>
</dbReference>
<keyword evidence="3" id="KW-0804">Transcription</keyword>
<reference evidence="6" key="1">
    <citation type="submission" date="2020-02" db="EMBL/GenBank/DDBJ databases">
        <authorList>
            <person name="Scholz U."/>
            <person name="Mascher M."/>
            <person name="Fiebig A."/>
        </authorList>
    </citation>
    <scope>NUCLEOTIDE SEQUENCE</scope>
</reference>
<dbReference type="SUPFAM" id="SSF101941">
    <property type="entry name" value="NAC domain"/>
    <property type="match status" value="1"/>
</dbReference>
<evidence type="ECO:0000313" key="7">
    <source>
        <dbReference type="Proteomes" id="UP000663760"/>
    </source>
</evidence>
<dbReference type="FunFam" id="2.170.150.80:FF:000006">
    <property type="entry name" value="NAC domain-containing protein 100-like"/>
    <property type="match status" value="1"/>
</dbReference>
<keyword evidence="1" id="KW-0805">Transcription regulation</keyword>
<keyword evidence="2" id="KW-0238">DNA-binding</keyword>